<accession>A0ABX0JRI2</accession>
<gene>
    <name evidence="1" type="ORF">GOB93_14180</name>
</gene>
<organism evidence="1 2">
    <name type="scientific">Acetobacter musti</name>
    <dbReference type="NCBI Taxonomy" id="864732"/>
    <lineage>
        <taxon>Bacteria</taxon>
        <taxon>Pseudomonadati</taxon>
        <taxon>Pseudomonadota</taxon>
        <taxon>Alphaproteobacteria</taxon>
        <taxon>Acetobacterales</taxon>
        <taxon>Acetobacteraceae</taxon>
        <taxon>Acetobacter</taxon>
    </lineage>
</organism>
<dbReference type="EMBL" id="WOTB01000020">
    <property type="protein sequence ID" value="NHN85781.1"/>
    <property type="molecule type" value="Genomic_DNA"/>
</dbReference>
<evidence type="ECO:0000313" key="1">
    <source>
        <dbReference type="EMBL" id="NHN85781.1"/>
    </source>
</evidence>
<keyword evidence="2" id="KW-1185">Reference proteome</keyword>
<name>A0ABX0JRI2_9PROT</name>
<dbReference type="RefSeq" id="WP_173584173.1">
    <property type="nucleotide sequence ID" value="NZ_WOTB01000020.1"/>
</dbReference>
<evidence type="ECO:0000313" key="2">
    <source>
        <dbReference type="Proteomes" id="UP000635278"/>
    </source>
</evidence>
<comment type="caution">
    <text evidence="1">The sequence shown here is derived from an EMBL/GenBank/DDBJ whole genome shotgun (WGS) entry which is preliminary data.</text>
</comment>
<sequence length="62" mass="6772">MEVQRPDDAKADGSSAKDRLPVLSRQIVTLAQAWAAMYPTACADTRRMLVFMVEAEIMGNSG</sequence>
<proteinExistence type="predicted"/>
<protein>
    <submittedName>
        <fullName evidence="1">Uncharacterized protein</fullName>
    </submittedName>
</protein>
<reference evidence="1 2" key="1">
    <citation type="journal article" date="2020" name="Int. J. Syst. Evol. Microbiol.">
        <title>Novel acetic acid bacteria from cider fermentations: Acetobacter conturbans sp. nov. and Acetobacter fallax sp. nov.</title>
        <authorList>
            <person name="Sombolestani A.S."/>
            <person name="Cleenwerck I."/>
            <person name="Cnockaert M."/>
            <person name="Borremans W."/>
            <person name="Wieme A.D."/>
            <person name="De Vuyst L."/>
            <person name="Vandamme P."/>
        </authorList>
    </citation>
    <scope>NUCLEOTIDE SEQUENCE [LARGE SCALE GENOMIC DNA]</scope>
    <source>
        <strain evidence="1 2">LMG 30640</strain>
    </source>
</reference>
<dbReference type="Proteomes" id="UP000635278">
    <property type="component" value="Unassembled WGS sequence"/>
</dbReference>